<dbReference type="EMBL" id="MN739691">
    <property type="protein sequence ID" value="QHT21408.1"/>
    <property type="molecule type" value="Genomic_DNA"/>
</dbReference>
<protein>
    <submittedName>
        <fullName evidence="1">Uncharacterized protein</fullName>
    </submittedName>
</protein>
<sequence>MKIDFSAIPIYCLTSETDEPGIRKSHIREQFSTAVDFVNPILGIAKNKSGATGVIRILEKGLRSQIPGKPFAPFLLIEDNVSIHNRGVDSTVVDIPDNTDLFYIGISNCSMNDHRIHCANYYESVPEYPGVVRIKHMLSTHGIMICSPLAAAVVQRAMLEVFLTDYPWDVPLAFIQPYYNVYALKTPYIYQDSSYGGYEPQTRISLDGPDHPLPAEWVTSDLCAIRMIFRS</sequence>
<organism evidence="1">
    <name type="scientific">viral metagenome</name>
    <dbReference type="NCBI Taxonomy" id="1070528"/>
    <lineage>
        <taxon>unclassified sequences</taxon>
        <taxon>metagenomes</taxon>
        <taxon>organismal metagenomes</taxon>
    </lineage>
</organism>
<evidence type="ECO:0000313" key="1">
    <source>
        <dbReference type="EMBL" id="QHT21408.1"/>
    </source>
</evidence>
<dbReference type="AlphaFoldDB" id="A0A6C0DY49"/>
<accession>A0A6C0DY49</accession>
<name>A0A6C0DY49_9ZZZZ</name>
<proteinExistence type="predicted"/>
<reference evidence="1" key="1">
    <citation type="journal article" date="2020" name="Nature">
        <title>Giant virus diversity and host interactions through global metagenomics.</title>
        <authorList>
            <person name="Schulz F."/>
            <person name="Roux S."/>
            <person name="Paez-Espino D."/>
            <person name="Jungbluth S."/>
            <person name="Walsh D.A."/>
            <person name="Denef V.J."/>
            <person name="McMahon K.D."/>
            <person name="Konstantinidis K.T."/>
            <person name="Eloe-Fadrosh E.A."/>
            <person name="Kyrpides N.C."/>
            <person name="Woyke T."/>
        </authorList>
    </citation>
    <scope>NUCLEOTIDE SEQUENCE</scope>
    <source>
        <strain evidence="1">GVMAG-M-3300023174-92</strain>
    </source>
</reference>